<feature type="compositionally biased region" description="Basic and acidic residues" evidence="3">
    <location>
        <begin position="369"/>
        <end position="388"/>
    </location>
</feature>
<dbReference type="EMBL" id="JACAZH010000011">
    <property type="protein sequence ID" value="KAF7355520.1"/>
    <property type="molecule type" value="Genomic_DNA"/>
</dbReference>
<keyword evidence="4" id="KW-1133">Transmembrane helix</keyword>
<evidence type="ECO:0000256" key="3">
    <source>
        <dbReference type="SAM" id="MobiDB-lite"/>
    </source>
</evidence>
<reference evidence="5" key="1">
    <citation type="submission" date="2020-05" db="EMBL/GenBank/DDBJ databases">
        <title>Mycena genomes resolve the evolution of fungal bioluminescence.</title>
        <authorList>
            <person name="Tsai I.J."/>
        </authorList>
    </citation>
    <scope>NUCLEOTIDE SEQUENCE</scope>
    <source>
        <strain evidence="5">160909Yilan</strain>
    </source>
</reference>
<comment type="similarity">
    <text evidence="1">Belongs to the short-chain dehydrogenases/reductases (SDR) family.</text>
</comment>
<dbReference type="SUPFAM" id="SSF51735">
    <property type="entry name" value="NAD(P)-binding Rossmann-fold domains"/>
    <property type="match status" value="1"/>
</dbReference>
<feature type="region of interest" description="Disordered" evidence="3">
    <location>
        <begin position="367"/>
        <end position="388"/>
    </location>
</feature>
<accession>A0A8H6YCF9</accession>
<sequence length="388" mass="43513">MPEEDYGADGSPIWDSLDIDLFVKVFQHTAFSPFFVILIPTFYIFQGAKFTDNIVIFSAAYYVFVASFWAIKWLSRLYSNQGNLLYAPRPLEWSDQIVVITGGSSGVGELLANTLAVKSVTVVVLDVKPIQTQNYNITYYKCDVSKWEEVEAVSKQVIEEIGQPTIIVNNAGVVQGKLILDLSPEDIQQTFGVNTLAHFWILKAFLPGMIEKKKGHIASLIPGPSEMQHLISRCVGDGVFPPWHPRCSANDASKAALINLNRSLRSELDKRYKCPGIRTTLVCPGHIHTPLALTVNPAPQFFFPTLHPIDVVKRVIQALDDTHSQHIYLPFYVHFMPLLQLLPDWFADFASWVSNADFAMKGFVKTSGRRPEEGPAPLVDDKQGFKMR</sequence>
<dbReference type="Pfam" id="PF00106">
    <property type="entry name" value="adh_short"/>
    <property type="match status" value="1"/>
</dbReference>
<protein>
    <recommendedName>
        <fullName evidence="7">Retinal short-chain dehydrogenase/reductase</fullName>
    </recommendedName>
</protein>
<feature type="transmembrane region" description="Helical" evidence="4">
    <location>
        <begin position="25"/>
        <end position="45"/>
    </location>
</feature>
<organism evidence="5 6">
    <name type="scientific">Mycena sanguinolenta</name>
    <dbReference type="NCBI Taxonomy" id="230812"/>
    <lineage>
        <taxon>Eukaryota</taxon>
        <taxon>Fungi</taxon>
        <taxon>Dikarya</taxon>
        <taxon>Basidiomycota</taxon>
        <taxon>Agaricomycotina</taxon>
        <taxon>Agaricomycetes</taxon>
        <taxon>Agaricomycetidae</taxon>
        <taxon>Agaricales</taxon>
        <taxon>Marasmiineae</taxon>
        <taxon>Mycenaceae</taxon>
        <taxon>Mycena</taxon>
    </lineage>
</organism>
<dbReference type="CDD" id="cd05339">
    <property type="entry name" value="17beta-HSDXI-like_SDR_c"/>
    <property type="match status" value="1"/>
</dbReference>
<dbReference type="PRINTS" id="PR00081">
    <property type="entry name" value="GDHRDH"/>
</dbReference>
<evidence type="ECO:0000256" key="2">
    <source>
        <dbReference type="ARBA" id="ARBA00023002"/>
    </source>
</evidence>
<proteinExistence type="inferred from homology"/>
<keyword evidence="4" id="KW-0812">Transmembrane</keyword>
<evidence type="ECO:0008006" key="7">
    <source>
        <dbReference type="Google" id="ProtNLM"/>
    </source>
</evidence>
<keyword evidence="6" id="KW-1185">Reference proteome</keyword>
<dbReference type="GO" id="GO:0016616">
    <property type="term" value="F:oxidoreductase activity, acting on the CH-OH group of donors, NAD or NADP as acceptor"/>
    <property type="evidence" value="ECO:0007669"/>
    <property type="project" value="TreeGrafter"/>
</dbReference>
<keyword evidence="4" id="KW-0472">Membrane</keyword>
<comment type="caution">
    <text evidence="5">The sequence shown here is derived from an EMBL/GenBank/DDBJ whole genome shotgun (WGS) entry which is preliminary data.</text>
</comment>
<dbReference type="PANTHER" id="PTHR24322:SF736">
    <property type="entry name" value="RETINOL DEHYDROGENASE 10"/>
    <property type="match status" value="1"/>
</dbReference>
<dbReference type="AlphaFoldDB" id="A0A8H6YCF9"/>
<evidence type="ECO:0000313" key="6">
    <source>
        <dbReference type="Proteomes" id="UP000623467"/>
    </source>
</evidence>
<dbReference type="InterPro" id="IPR002347">
    <property type="entry name" value="SDR_fam"/>
</dbReference>
<name>A0A8H6YCF9_9AGAR</name>
<evidence type="ECO:0000313" key="5">
    <source>
        <dbReference type="EMBL" id="KAF7355520.1"/>
    </source>
</evidence>
<dbReference type="PANTHER" id="PTHR24322">
    <property type="entry name" value="PKSB"/>
    <property type="match status" value="1"/>
</dbReference>
<dbReference type="OrthoDB" id="10253736at2759"/>
<keyword evidence="2" id="KW-0560">Oxidoreductase</keyword>
<dbReference type="Gene3D" id="3.40.50.720">
    <property type="entry name" value="NAD(P)-binding Rossmann-like Domain"/>
    <property type="match status" value="1"/>
</dbReference>
<evidence type="ECO:0000256" key="4">
    <source>
        <dbReference type="SAM" id="Phobius"/>
    </source>
</evidence>
<feature type="transmembrane region" description="Helical" evidence="4">
    <location>
        <begin position="54"/>
        <end position="74"/>
    </location>
</feature>
<gene>
    <name evidence="5" type="ORF">MSAN_01469000</name>
</gene>
<evidence type="ECO:0000256" key="1">
    <source>
        <dbReference type="ARBA" id="ARBA00006484"/>
    </source>
</evidence>
<dbReference type="Proteomes" id="UP000623467">
    <property type="component" value="Unassembled WGS sequence"/>
</dbReference>
<dbReference type="InterPro" id="IPR036291">
    <property type="entry name" value="NAD(P)-bd_dom_sf"/>
</dbReference>